<dbReference type="NCBIfam" id="TIGR00786">
    <property type="entry name" value="dctM"/>
    <property type="match status" value="1"/>
</dbReference>
<feature type="transmembrane region" description="Helical" evidence="8">
    <location>
        <begin position="102"/>
        <end position="121"/>
    </location>
</feature>
<keyword evidence="2" id="KW-1003">Cell membrane</keyword>
<dbReference type="InterPro" id="IPR004681">
    <property type="entry name" value="TRAP_DctM"/>
</dbReference>
<dbReference type="Proteomes" id="UP000199584">
    <property type="component" value="Unassembled WGS sequence"/>
</dbReference>
<keyword evidence="4 8" id="KW-0812">Transmembrane</keyword>
<proteinExistence type="predicted"/>
<feature type="transmembrane region" description="Helical" evidence="8">
    <location>
        <begin position="379"/>
        <end position="396"/>
    </location>
</feature>
<dbReference type="PANTHER" id="PTHR33362">
    <property type="entry name" value="SIALIC ACID TRAP TRANSPORTER PERMEASE PROTEIN SIAT-RELATED"/>
    <property type="match status" value="1"/>
</dbReference>
<feature type="transmembrane region" description="Helical" evidence="8">
    <location>
        <begin position="49"/>
        <end position="81"/>
    </location>
</feature>
<dbReference type="InterPro" id="IPR010656">
    <property type="entry name" value="DctM"/>
</dbReference>
<gene>
    <name evidence="10" type="ORF">SAMN05660706_11317</name>
</gene>
<keyword evidence="6 8" id="KW-0472">Membrane</keyword>
<feature type="transmembrane region" description="Helical" evidence="8">
    <location>
        <begin position="24"/>
        <end position="43"/>
    </location>
</feature>
<keyword evidence="11" id="KW-1185">Reference proteome</keyword>
<evidence type="ECO:0000256" key="8">
    <source>
        <dbReference type="SAM" id="Phobius"/>
    </source>
</evidence>
<organism evidence="10 11">
    <name type="scientific">Desulfoscipio geothermicus DSM 3669</name>
    <dbReference type="NCBI Taxonomy" id="1121426"/>
    <lineage>
        <taxon>Bacteria</taxon>
        <taxon>Bacillati</taxon>
        <taxon>Bacillota</taxon>
        <taxon>Clostridia</taxon>
        <taxon>Eubacteriales</taxon>
        <taxon>Desulfallaceae</taxon>
        <taxon>Desulfoscipio</taxon>
    </lineage>
</organism>
<evidence type="ECO:0000313" key="10">
    <source>
        <dbReference type="EMBL" id="SFR06160.1"/>
    </source>
</evidence>
<name>A0A1I6DL37_9FIRM</name>
<evidence type="ECO:0000256" key="7">
    <source>
        <dbReference type="SAM" id="MobiDB-lite"/>
    </source>
</evidence>
<feature type="transmembrane region" description="Helical" evidence="8">
    <location>
        <begin position="141"/>
        <end position="169"/>
    </location>
</feature>
<dbReference type="GO" id="GO:0015740">
    <property type="term" value="P:C4-dicarboxylate transport"/>
    <property type="evidence" value="ECO:0007669"/>
    <property type="project" value="TreeGrafter"/>
</dbReference>
<evidence type="ECO:0000256" key="1">
    <source>
        <dbReference type="ARBA" id="ARBA00004429"/>
    </source>
</evidence>
<evidence type="ECO:0000256" key="2">
    <source>
        <dbReference type="ARBA" id="ARBA00022475"/>
    </source>
</evidence>
<feature type="transmembrane region" description="Helical" evidence="8">
    <location>
        <begin position="416"/>
        <end position="436"/>
    </location>
</feature>
<dbReference type="Pfam" id="PF06808">
    <property type="entry name" value="DctM"/>
    <property type="match status" value="1"/>
</dbReference>
<feature type="transmembrane region" description="Helical" evidence="8">
    <location>
        <begin position="352"/>
        <end position="372"/>
    </location>
</feature>
<dbReference type="PANTHER" id="PTHR33362:SF5">
    <property type="entry name" value="C4-DICARBOXYLATE TRAP TRANSPORTER LARGE PERMEASE PROTEIN DCTM"/>
    <property type="match status" value="1"/>
</dbReference>
<feature type="transmembrane region" description="Helical" evidence="8">
    <location>
        <begin position="286"/>
        <end position="302"/>
    </location>
</feature>
<protein>
    <submittedName>
        <fullName evidence="10">C4-dicarboxylate transporter, DctM subunit</fullName>
    </submittedName>
</protein>
<dbReference type="PIRSF" id="PIRSF006066">
    <property type="entry name" value="HI0050"/>
    <property type="match status" value="1"/>
</dbReference>
<accession>A0A1I6DL37</accession>
<feature type="transmembrane region" description="Helical" evidence="8">
    <location>
        <begin position="181"/>
        <end position="204"/>
    </location>
</feature>
<feature type="transmembrane region" description="Helical" evidence="8">
    <location>
        <begin position="261"/>
        <end position="280"/>
    </location>
</feature>
<feature type="transmembrane region" description="Helical" evidence="8">
    <location>
        <begin position="322"/>
        <end position="340"/>
    </location>
</feature>
<evidence type="ECO:0000256" key="4">
    <source>
        <dbReference type="ARBA" id="ARBA00022692"/>
    </source>
</evidence>
<evidence type="ECO:0000313" key="11">
    <source>
        <dbReference type="Proteomes" id="UP000199584"/>
    </source>
</evidence>
<feature type="transmembrane region" description="Helical" evidence="8">
    <location>
        <begin position="443"/>
        <end position="466"/>
    </location>
</feature>
<feature type="region of interest" description="Disordered" evidence="7">
    <location>
        <begin position="1"/>
        <end position="20"/>
    </location>
</feature>
<evidence type="ECO:0000256" key="3">
    <source>
        <dbReference type="ARBA" id="ARBA00022519"/>
    </source>
</evidence>
<dbReference type="GO" id="GO:0022857">
    <property type="term" value="F:transmembrane transporter activity"/>
    <property type="evidence" value="ECO:0007669"/>
    <property type="project" value="TreeGrafter"/>
</dbReference>
<dbReference type="AlphaFoldDB" id="A0A1I6DL37"/>
<comment type="subcellular location">
    <subcellularLocation>
        <location evidence="1">Cell inner membrane</location>
        <topology evidence="1">Multi-pass membrane protein</topology>
    </subcellularLocation>
</comment>
<feature type="domain" description="TRAP C4-dicarboxylate transport system permease DctM subunit" evidence="9">
    <location>
        <begin position="53"/>
        <end position="460"/>
    </location>
</feature>
<sequence length="473" mass="50360">MNAVLDTQLDKGQKKTPGHGSLKGRIISVTLVLFSIAGVAVAIQSNNMALAVFALLFTCLFLGLPIAISLGMASLFAIYFFTTDPLPDLAAKIFSGLDRFPLMAIPFFVLAGNIFTTGGVAKRLINFTNAWVGHIPGGLSIAGIFACALFAAISGSSPATVVAIGGIMIPAMIKHGYAREYSVGSICTAGSLGILIPPSIPMIVYAVTVDQSVGKLFLAGIVPGILLAVLLSSVSFFVARKNNYQKAQKAKLADRVKATREAFWSLALPIIVVGGIYTGAFTPTESAAVAVMIGAVVGLFIHKDLKIKHFPRILVDSSKTTAMLFFIITMAMLFAHILTLERIPHAVAQWIINWHVGPVLFLLIVNMLLFVAGQFMEPTAIITILAPILFPVAMALGVDPIHFGIVMTVNMEIGMITPPVGLNLYVASGLTGMPLVDVTRSALPWLLAVLVGLALVTYVPFISLWLPELLYNL</sequence>
<evidence type="ECO:0000259" key="9">
    <source>
        <dbReference type="Pfam" id="PF06808"/>
    </source>
</evidence>
<keyword evidence="3" id="KW-0997">Cell inner membrane</keyword>
<evidence type="ECO:0000256" key="5">
    <source>
        <dbReference type="ARBA" id="ARBA00022989"/>
    </source>
</evidence>
<reference evidence="11" key="1">
    <citation type="submission" date="2016-10" db="EMBL/GenBank/DDBJ databases">
        <authorList>
            <person name="Varghese N."/>
            <person name="Submissions S."/>
        </authorList>
    </citation>
    <scope>NUCLEOTIDE SEQUENCE [LARGE SCALE GENOMIC DNA]</scope>
    <source>
        <strain evidence="11">DSM 3669</strain>
    </source>
</reference>
<dbReference type="STRING" id="39060.SAMN05660706_11317"/>
<dbReference type="GO" id="GO:0005886">
    <property type="term" value="C:plasma membrane"/>
    <property type="evidence" value="ECO:0007669"/>
    <property type="project" value="UniProtKB-SubCell"/>
</dbReference>
<dbReference type="EMBL" id="FOYM01000013">
    <property type="protein sequence ID" value="SFR06160.1"/>
    <property type="molecule type" value="Genomic_DNA"/>
</dbReference>
<dbReference type="RefSeq" id="WP_245779710.1">
    <property type="nucleotide sequence ID" value="NZ_FOYM01000013.1"/>
</dbReference>
<feature type="transmembrane region" description="Helical" evidence="8">
    <location>
        <begin position="216"/>
        <end position="240"/>
    </location>
</feature>
<keyword evidence="5 8" id="KW-1133">Transmembrane helix</keyword>
<evidence type="ECO:0000256" key="6">
    <source>
        <dbReference type="ARBA" id="ARBA00023136"/>
    </source>
</evidence>